<keyword evidence="5" id="KW-1185">Reference proteome</keyword>
<keyword evidence="2" id="KW-1133">Transmembrane helix</keyword>
<accession>N6WXT4</accession>
<dbReference type="Pfam" id="PF05650">
    <property type="entry name" value="DUF802"/>
    <property type="match status" value="1"/>
</dbReference>
<dbReference type="AlphaFoldDB" id="N6WXT4"/>
<feature type="transmembrane region" description="Helical" evidence="2">
    <location>
        <begin position="152"/>
        <end position="175"/>
    </location>
</feature>
<evidence type="ECO:0000313" key="5">
    <source>
        <dbReference type="Proteomes" id="UP000013165"/>
    </source>
</evidence>
<dbReference type="eggNOG" id="COG1196">
    <property type="taxonomic scope" value="Bacteria"/>
</dbReference>
<evidence type="ECO:0000259" key="3">
    <source>
        <dbReference type="Pfam" id="PF05650"/>
    </source>
</evidence>
<evidence type="ECO:0000256" key="1">
    <source>
        <dbReference type="SAM" id="Coils"/>
    </source>
</evidence>
<dbReference type="PATRIC" id="fig|626887.3.peg.2741"/>
<feature type="transmembrane region" description="Helical" evidence="2">
    <location>
        <begin position="111"/>
        <end position="132"/>
    </location>
</feature>
<comment type="caution">
    <text evidence="4">The sequence shown here is derived from an EMBL/GenBank/DDBJ whole genome shotgun (WGS) entry which is preliminary data.</text>
</comment>
<feature type="coiled-coil region" evidence="1">
    <location>
        <begin position="621"/>
        <end position="648"/>
    </location>
</feature>
<evidence type="ECO:0000313" key="4">
    <source>
        <dbReference type="EMBL" id="ENO16411.1"/>
    </source>
</evidence>
<proteinExistence type="predicted"/>
<dbReference type="HOGENOM" id="CLU_016648_0_0_6"/>
<dbReference type="Proteomes" id="UP000013165">
    <property type="component" value="Unassembled WGS sequence"/>
</dbReference>
<gene>
    <name evidence="4" type="ORF">J057_13691</name>
</gene>
<organism evidence="4 5">
    <name type="scientific">Marinobacter nanhaiticus D15-8W</name>
    <dbReference type="NCBI Taxonomy" id="626887"/>
    <lineage>
        <taxon>Bacteria</taxon>
        <taxon>Pseudomonadati</taxon>
        <taxon>Pseudomonadota</taxon>
        <taxon>Gammaproteobacteria</taxon>
        <taxon>Pseudomonadales</taxon>
        <taxon>Marinobacteraceae</taxon>
        <taxon>Marinobacter</taxon>
    </lineage>
</organism>
<keyword evidence="2" id="KW-0472">Membrane</keyword>
<name>N6WXT4_9GAMM</name>
<feature type="domain" description="DUF802" evidence="3">
    <location>
        <begin position="395"/>
        <end position="445"/>
    </location>
</feature>
<dbReference type="InterPro" id="IPR008520">
    <property type="entry name" value="DUF802"/>
</dbReference>
<feature type="transmembrane region" description="Helical" evidence="2">
    <location>
        <begin position="33"/>
        <end position="52"/>
    </location>
</feature>
<feature type="coiled-coil region" evidence="1">
    <location>
        <begin position="522"/>
        <end position="566"/>
    </location>
</feature>
<reference evidence="4 5" key="1">
    <citation type="journal article" date="2013" name="Genome Announc.">
        <title>Genome Sequence of the Polycyclic Aromatic Hydrocarbon-Degrading Bacterium Strain Marinobacter nanhaiticus D15-8WT.</title>
        <authorList>
            <person name="Cui Z."/>
            <person name="Gao W."/>
            <person name="Li Q."/>
            <person name="Xu G."/>
            <person name="Zheng L."/>
        </authorList>
    </citation>
    <scope>NUCLEOTIDE SEQUENCE [LARGE SCALE GENOMIC DNA]</scope>
    <source>
        <strain evidence="4 5">D15-8W</strain>
    </source>
</reference>
<dbReference type="OrthoDB" id="6053769at2"/>
<keyword evidence="1" id="KW-0175">Coiled coil</keyword>
<evidence type="ECO:0000256" key="2">
    <source>
        <dbReference type="SAM" id="Phobius"/>
    </source>
</evidence>
<keyword evidence="2" id="KW-0812">Transmembrane</keyword>
<feature type="coiled-coil region" evidence="1">
    <location>
        <begin position="452"/>
        <end position="494"/>
    </location>
</feature>
<dbReference type="EMBL" id="APLQ01000011">
    <property type="protein sequence ID" value="ENO16411.1"/>
    <property type="molecule type" value="Genomic_DNA"/>
</dbReference>
<dbReference type="STRING" id="626887.J057_13691"/>
<sequence>MSKLFFILAFAIGAAVAAWIGAGFVGSDRLALAFTGLIALVFALGFYELIGFRSTTARLSERLDQTPTGEDQLERWLEGLPEPIQFAVQRRLEGHDAALPGPQLTPYLTGLLVMLGLLGTFAGMIVTLGGAASALDGSTELSAIRSALAAPIAGLSLAFGTSIAGIATSAMLGLASTLSRRDRLQASRKLDRKLHQKLYHLSADYQRHEAFSALQSQAKALPELTSTMTTLLQRMEHLGERLEQNLTRNQQSFHDAVGDQYKALADTVAHSLKDALDSSSRLAAERIEPIVDNAMERLRTDTEKVQKDWTTASKETLTNLAETFQATTAEAGERWQQNLEIQQRTSAEHQRAIEQSGEESRKETLALVQQWLTDMQTQQQAQQDRFQKQLEAAGEQLQKACEHQTDQWQTGLERQQTASETLLKDLGQTLTNYQARFESNADILVSNQTSGIESLTNTIREQLSSLRDQEADRIEAANDRLESLEARAAKHLTELGTALEAPMTRLIETASETPKAAAEVIRQLQTESIRNSERENELLEERQRLLQQLDRLLETQRTQAEDQRQAIDTLVAGAGETLDGISDRFNTLIQEQGEQLAKLAEDVSGSGQEVGALSEAFQTAVERFSQSNAQLQESLTNIQKALESASTRHDEQLAYYVAQAREVIDLSVSSQKDVIDAVAALQSEQPGNSKAN</sequence>
<protein>
    <submittedName>
        <fullName evidence="4">DUF802 domain-containing protein</fullName>
    </submittedName>
</protein>
<dbReference type="RefSeq" id="WP_004580696.1">
    <property type="nucleotide sequence ID" value="NZ_AP028878.1"/>
</dbReference>